<dbReference type="AlphaFoldDB" id="A0A917FGX9"/>
<keyword evidence="2" id="KW-1133">Transmembrane helix</keyword>
<evidence type="ECO:0000256" key="1">
    <source>
        <dbReference type="SAM" id="MobiDB-lite"/>
    </source>
</evidence>
<feature type="region of interest" description="Disordered" evidence="1">
    <location>
        <begin position="113"/>
        <end position="143"/>
    </location>
</feature>
<dbReference type="RefSeq" id="WP_188667321.1">
    <property type="nucleotide sequence ID" value="NZ_BMHV01000053.1"/>
</dbReference>
<feature type="region of interest" description="Disordered" evidence="1">
    <location>
        <begin position="170"/>
        <end position="239"/>
    </location>
</feature>
<keyword evidence="2" id="KW-0812">Transmembrane</keyword>
<name>A0A917FGX9_9PROT</name>
<gene>
    <name evidence="3" type="ORF">GCM10011332_33280</name>
</gene>
<organism evidence="3 4">
    <name type="scientific">Terasakiella brassicae</name>
    <dbReference type="NCBI Taxonomy" id="1634917"/>
    <lineage>
        <taxon>Bacteria</taxon>
        <taxon>Pseudomonadati</taxon>
        <taxon>Pseudomonadota</taxon>
        <taxon>Alphaproteobacteria</taxon>
        <taxon>Rhodospirillales</taxon>
        <taxon>Terasakiellaceae</taxon>
        <taxon>Terasakiella</taxon>
    </lineage>
</organism>
<feature type="transmembrane region" description="Helical" evidence="2">
    <location>
        <begin position="6"/>
        <end position="28"/>
    </location>
</feature>
<dbReference type="EMBL" id="BMHV01000053">
    <property type="protein sequence ID" value="GGF76622.1"/>
    <property type="molecule type" value="Genomic_DNA"/>
</dbReference>
<reference evidence="3" key="1">
    <citation type="journal article" date="2014" name="Int. J. Syst. Evol. Microbiol.">
        <title>Complete genome sequence of Corynebacterium casei LMG S-19264T (=DSM 44701T), isolated from a smear-ripened cheese.</title>
        <authorList>
            <consortium name="US DOE Joint Genome Institute (JGI-PGF)"/>
            <person name="Walter F."/>
            <person name="Albersmeier A."/>
            <person name="Kalinowski J."/>
            <person name="Ruckert C."/>
        </authorList>
    </citation>
    <scope>NUCLEOTIDE SEQUENCE</scope>
    <source>
        <strain evidence="3">CGMCC 1.15254</strain>
    </source>
</reference>
<sequence>MSGTATIAITVGVAVAVLVGFFIVYYLGNVANSIYDVKVGVRKDFDKKVKELQEWVEKDTKQRVNWMRDENKSEGKRFKESMEGHLEETFGEMTKEVERLRADITSLQVQMQNMQQNQGVKPSYNHQASSNNSMPSGAMSSPLGDLAVPRVMTGPSEEAPDMAAVIDKSHMSVDASGTEKTEKTAIKSKPSPPPPPTSKQPAGRPSVEEKNKQKQKKKRRDPDAFESFNQFSEDFKAGS</sequence>
<comment type="caution">
    <text evidence="3">The sequence shown here is derived from an EMBL/GenBank/DDBJ whole genome shotgun (WGS) entry which is preliminary data.</text>
</comment>
<evidence type="ECO:0000313" key="4">
    <source>
        <dbReference type="Proteomes" id="UP000632498"/>
    </source>
</evidence>
<keyword evidence="4" id="KW-1185">Reference proteome</keyword>
<dbReference type="Proteomes" id="UP000632498">
    <property type="component" value="Unassembled WGS sequence"/>
</dbReference>
<evidence type="ECO:0000256" key="2">
    <source>
        <dbReference type="SAM" id="Phobius"/>
    </source>
</evidence>
<keyword evidence="2" id="KW-0472">Membrane</keyword>
<evidence type="ECO:0000313" key="3">
    <source>
        <dbReference type="EMBL" id="GGF76622.1"/>
    </source>
</evidence>
<proteinExistence type="predicted"/>
<feature type="compositionally biased region" description="Polar residues" evidence="1">
    <location>
        <begin position="124"/>
        <end position="139"/>
    </location>
</feature>
<protein>
    <submittedName>
        <fullName evidence="3">Uncharacterized protein</fullName>
    </submittedName>
</protein>
<feature type="compositionally biased region" description="Basic and acidic residues" evidence="1">
    <location>
        <begin position="170"/>
        <end position="185"/>
    </location>
</feature>
<accession>A0A917FGX9</accession>
<reference evidence="3" key="2">
    <citation type="submission" date="2020-09" db="EMBL/GenBank/DDBJ databases">
        <authorList>
            <person name="Sun Q."/>
            <person name="Zhou Y."/>
        </authorList>
    </citation>
    <scope>NUCLEOTIDE SEQUENCE</scope>
    <source>
        <strain evidence="3">CGMCC 1.15254</strain>
    </source>
</reference>